<reference evidence="2" key="1">
    <citation type="submission" date="2021-09" db="EMBL/GenBank/DDBJ databases">
        <authorList>
            <consortium name="AG Swart"/>
            <person name="Singh M."/>
            <person name="Singh A."/>
            <person name="Seah K."/>
            <person name="Emmerich C."/>
        </authorList>
    </citation>
    <scope>NUCLEOTIDE SEQUENCE</scope>
    <source>
        <strain evidence="2">ATCC30299</strain>
    </source>
</reference>
<evidence type="ECO:0000313" key="3">
    <source>
        <dbReference type="Proteomes" id="UP001162131"/>
    </source>
</evidence>
<dbReference type="AlphaFoldDB" id="A0AAU9JLN5"/>
<sequence>MSRRRGYTDTIIPTSPKYSPLYTSSALLIPDATPQSTSSFNIPHSLSTYNKKSDYKSPNSSLNTSLTGSPVIQSDYLETTTSGKDFSFTSKIILDLKLEIKQKEYHINELEKLVEQMTITLDEFENKIELLAQENEKLKGKYKNRQTNDIVKLTEKWEKELIKRNEEIRNLEKVFEEKEKKSKIMMSIELENLKKIIKEKNRRMKELELQLIRKDDTIRNRSSGTINKVQSLQEAGSEGNFKNFRRSVIIDLDQNEIKKEEERLFTQKIQELEKLNEILSAENSKLIEENEMLMKQGDGGNLLYFSSDVRKIKRDVSQTLNVLKELKEGKQVNLKVILMGEENIYSKSSAHQISRDLIGIKHDLDSIRSIIADIYSDHTEGNICVTQ</sequence>
<evidence type="ECO:0000313" key="2">
    <source>
        <dbReference type="EMBL" id="CAG9322650.1"/>
    </source>
</evidence>
<organism evidence="2 3">
    <name type="scientific">Blepharisma stoltei</name>
    <dbReference type="NCBI Taxonomy" id="1481888"/>
    <lineage>
        <taxon>Eukaryota</taxon>
        <taxon>Sar</taxon>
        <taxon>Alveolata</taxon>
        <taxon>Ciliophora</taxon>
        <taxon>Postciliodesmatophora</taxon>
        <taxon>Heterotrichea</taxon>
        <taxon>Heterotrichida</taxon>
        <taxon>Blepharismidae</taxon>
        <taxon>Blepharisma</taxon>
    </lineage>
</organism>
<keyword evidence="1" id="KW-0175">Coiled coil</keyword>
<name>A0AAU9JLN5_9CILI</name>
<accession>A0AAU9JLN5</accession>
<keyword evidence="3" id="KW-1185">Reference proteome</keyword>
<dbReference type="Proteomes" id="UP001162131">
    <property type="component" value="Unassembled WGS sequence"/>
</dbReference>
<feature type="coiled-coil region" evidence="1">
    <location>
        <begin position="93"/>
        <end position="217"/>
    </location>
</feature>
<gene>
    <name evidence="2" type="ORF">BSTOLATCC_MIC31773</name>
</gene>
<protein>
    <submittedName>
        <fullName evidence="2">Uncharacterized protein</fullName>
    </submittedName>
</protein>
<evidence type="ECO:0000256" key="1">
    <source>
        <dbReference type="SAM" id="Coils"/>
    </source>
</evidence>
<comment type="caution">
    <text evidence="2">The sequence shown here is derived from an EMBL/GenBank/DDBJ whole genome shotgun (WGS) entry which is preliminary data.</text>
</comment>
<dbReference type="EMBL" id="CAJZBQ010000032">
    <property type="protein sequence ID" value="CAG9322650.1"/>
    <property type="molecule type" value="Genomic_DNA"/>
</dbReference>
<proteinExistence type="predicted"/>
<feature type="coiled-coil region" evidence="1">
    <location>
        <begin position="258"/>
        <end position="296"/>
    </location>
</feature>